<dbReference type="RefSeq" id="WP_057181662.1">
    <property type="nucleotide sequence ID" value="NZ_BDQM01000005.1"/>
</dbReference>
<gene>
    <name evidence="1" type="ORF">MTCD1_01018</name>
</gene>
<sequence>MHKHRISFADINIISASIAEVIVDEGIEVSLEMVEEHDNFIASIFKGSYGVLLNKINTYSYSPEAQYIMGSAENIVAIAAVNYNEQGQQSSKAIADKRVIDQLNFRTFSGLDLGWQQAITWLDQELKSNITPAYSP</sequence>
<proteinExistence type="predicted"/>
<protein>
    <submittedName>
        <fullName evidence="1">Uncharacterized protein</fullName>
    </submittedName>
</protein>
<evidence type="ECO:0000313" key="1">
    <source>
        <dbReference type="EMBL" id="GAW95416.1"/>
    </source>
</evidence>
<evidence type="ECO:0000313" key="2">
    <source>
        <dbReference type="Proteomes" id="UP000197068"/>
    </source>
</evidence>
<comment type="caution">
    <text evidence="1">The sequence shown here is derived from an EMBL/GenBank/DDBJ whole genome shotgun (WGS) entry which is preliminary data.</text>
</comment>
<accession>A0ABQ0MSR5</accession>
<name>A0ABQ0MSR5_9GAMM</name>
<organism evidence="1 2">
    <name type="scientific">Colwellia marinimaniae</name>
    <dbReference type="NCBI Taxonomy" id="1513592"/>
    <lineage>
        <taxon>Bacteria</taxon>
        <taxon>Pseudomonadati</taxon>
        <taxon>Pseudomonadota</taxon>
        <taxon>Gammaproteobacteria</taxon>
        <taxon>Alteromonadales</taxon>
        <taxon>Colwelliaceae</taxon>
        <taxon>Colwellia</taxon>
    </lineage>
</organism>
<dbReference type="EMBL" id="BDQM01000005">
    <property type="protein sequence ID" value="GAW95416.1"/>
    <property type="molecule type" value="Genomic_DNA"/>
</dbReference>
<keyword evidence="2" id="KW-1185">Reference proteome</keyword>
<reference evidence="1 2" key="1">
    <citation type="submission" date="2017-06" db="EMBL/GenBank/DDBJ databases">
        <title>Whole Genome Sequences of Colwellia marinimaniae MTCD1.</title>
        <authorList>
            <person name="Kusumoto H."/>
            <person name="Inoue M."/>
            <person name="Tanikawa K."/>
            <person name="Maeji H."/>
            <person name="Cameron J.H."/>
            <person name="Bartlett D.H."/>
        </authorList>
    </citation>
    <scope>NUCLEOTIDE SEQUENCE [LARGE SCALE GENOMIC DNA]</scope>
    <source>
        <strain evidence="1 2">MTCD1</strain>
    </source>
</reference>
<dbReference type="Proteomes" id="UP000197068">
    <property type="component" value="Unassembled WGS sequence"/>
</dbReference>